<gene>
    <name evidence="2" type="ORF">AYI68_g4867</name>
</gene>
<feature type="non-terminal residue" evidence="2">
    <location>
        <position position="243"/>
    </location>
</feature>
<organism evidence="2 3">
    <name type="scientific">Smittium mucronatum</name>
    <dbReference type="NCBI Taxonomy" id="133383"/>
    <lineage>
        <taxon>Eukaryota</taxon>
        <taxon>Fungi</taxon>
        <taxon>Fungi incertae sedis</taxon>
        <taxon>Zoopagomycota</taxon>
        <taxon>Kickxellomycotina</taxon>
        <taxon>Harpellomycetes</taxon>
        <taxon>Harpellales</taxon>
        <taxon>Legeriomycetaceae</taxon>
        <taxon>Smittium</taxon>
    </lineage>
</organism>
<reference evidence="2 3" key="1">
    <citation type="journal article" date="2016" name="Mol. Biol. Evol.">
        <title>Genome-Wide Survey of Gut Fungi (Harpellales) Reveals the First Horizontally Transferred Ubiquitin Gene from a Mosquito Host.</title>
        <authorList>
            <person name="Wang Y."/>
            <person name="White M.M."/>
            <person name="Kvist S."/>
            <person name="Moncalvo J.M."/>
        </authorList>
    </citation>
    <scope>NUCLEOTIDE SEQUENCE [LARGE SCALE GENOMIC DNA]</scope>
    <source>
        <strain evidence="2 3">ALG-7-W6</strain>
    </source>
</reference>
<evidence type="ECO:0000313" key="3">
    <source>
        <dbReference type="Proteomes" id="UP000187455"/>
    </source>
</evidence>
<proteinExistence type="predicted"/>
<feature type="compositionally biased region" description="Polar residues" evidence="1">
    <location>
        <begin position="161"/>
        <end position="171"/>
    </location>
</feature>
<sequence length="243" mass="25649">MSYYNNSNYTGGDYEQESHNHHKKGTHHNNSNFEQEGYSENFSYGSENPNFPKHDAYLDEDEYSGSREHEGTRASYPEPGNGAVRPNFGMPSSGSFSNNIPSYGTDDPKPQNYSQGVYSSGSRPQGNFNGGVPGNQSFGPNSSHSPQAQGYGGPGPVNGPRPQTYNNSPGPQGQGYSGIPSNGPPYQQSYGSNNNQGSQAYGSGPGPGTAPRPQGYSQSPGPQGYGTGSGNAPRPQGQQSYGG</sequence>
<feature type="region of interest" description="Disordered" evidence="1">
    <location>
        <begin position="1"/>
        <end position="243"/>
    </location>
</feature>
<name>A0A1R0GVW9_9FUNG</name>
<accession>A0A1R0GVW9</accession>
<dbReference type="EMBL" id="LSSL01002846">
    <property type="protein sequence ID" value="OLY81031.1"/>
    <property type="molecule type" value="Genomic_DNA"/>
</dbReference>
<evidence type="ECO:0000313" key="2">
    <source>
        <dbReference type="EMBL" id="OLY81031.1"/>
    </source>
</evidence>
<feature type="compositionally biased region" description="Polar residues" evidence="1">
    <location>
        <begin position="90"/>
        <end position="102"/>
    </location>
</feature>
<comment type="caution">
    <text evidence="2">The sequence shown here is derived from an EMBL/GenBank/DDBJ whole genome shotgun (WGS) entry which is preliminary data.</text>
</comment>
<dbReference type="AlphaFoldDB" id="A0A1R0GVW9"/>
<feature type="compositionally biased region" description="Polar residues" evidence="1">
    <location>
        <begin position="184"/>
        <end position="201"/>
    </location>
</feature>
<feature type="compositionally biased region" description="Polar residues" evidence="1">
    <location>
        <begin position="1"/>
        <end position="10"/>
    </location>
</feature>
<protein>
    <submittedName>
        <fullName evidence="2">Uncharacterized protein</fullName>
    </submittedName>
</protein>
<keyword evidence="3" id="KW-1185">Reference proteome</keyword>
<evidence type="ECO:0000256" key="1">
    <source>
        <dbReference type="SAM" id="MobiDB-lite"/>
    </source>
</evidence>
<feature type="compositionally biased region" description="Polar residues" evidence="1">
    <location>
        <begin position="38"/>
        <end position="49"/>
    </location>
</feature>
<feature type="compositionally biased region" description="Polar residues" evidence="1">
    <location>
        <begin position="134"/>
        <end position="148"/>
    </location>
</feature>
<dbReference type="Proteomes" id="UP000187455">
    <property type="component" value="Unassembled WGS sequence"/>
</dbReference>
<feature type="compositionally biased region" description="Polar residues" evidence="1">
    <location>
        <begin position="111"/>
        <end position="127"/>
    </location>
</feature>